<comment type="similarity">
    <text evidence="4">In the N-terminal section; belongs to the AAA ATPase family.</text>
</comment>
<evidence type="ECO:0000256" key="18">
    <source>
        <dbReference type="ARBA" id="ARBA00048778"/>
    </source>
</evidence>
<dbReference type="SUPFAM" id="SSF52540">
    <property type="entry name" value="P-loop containing nucleoside triphosphate hydrolases"/>
    <property type="match status" value="1"/>
</dbReference>
<evidence type="ECO:0000256" key="7">
    <source>
        <dbReference type="ARBA" id="ARBA00022723"/>
    </source>
</evidence>
<dbReference type="InterPro" id="IPR050928">
    <property type="entry name" value="ATP-dep_Zn_Metalloprotease"/>
</dbReference>
<dbReference type="GO" id="GO:0005524">
    <property type="term" value="F:ATP binding"/>
    <property type="evidence" value="ECO:0007669"/>
    <property type="project" value="UniProtKB-KW"/>
</dbReference>
<keyword evidence="8" id="KW-0547">Nucleotide-binding</keyword>
<dbReference type="GO" id="GO:0004222">
    <property type="term" value="F:metalloendopeptidase activity"/>
    <property type="evidence" value="ECO:0007669"/>
    <property type="project" value="InterPro"/>
</dbReference>
<gene>
    <name evidence="22" type="ORF">PARMNEM_LOCUS13454</name>
</gene>
<dbReference type="FunFam" id="3.40.1690.20:FF:000001">
    <property type="entry name" value="AFG3-like AAA ATPase 2"/>
    <property type="match status" value="1"/>
</dbReference>
<dbReference type="PANTHER" id="PTHR43655">
    <property type="entry name" value="ATP-DEPENDENT PROTEASE"/>
    <property type="match status" value="1"/>
</dbReference>
<dbReference type="InterPro" id="IPR027417">
    <property type="entry name" value="P-loop_NTPase"/>
</dbReference>
<evidence type="ECO:0000256" key="2">
    <source>
        <dbReference type="ARBA" id="ARBA00004448"/>
    </source>
</evidence>
<dbReference type="InterPro" id="IPR003593">
    <property type="entry name" value="AAA+_ATPase"/>
</dbReference>
<keyword evidence="17 20" id="KW-0472">Membrane</keyword>
<feature type="compositionally biased region" description="Basic and acidic residues" evidence="19">
    <location>
        <begin position="746"/>
        <end position="755"/>
    </location>
</feature>
<keyword evidence="9" id="KW-0999">Mitochondrion inner membrane</keyword>
<sequence length="770" mass="85209">MWKSLRLTQSQLSKIHFNGHKLQPVGVPALDSVLNQWYEFCKKPPKGFEKYFQPGASQQQTKKSEKDEAPAPSKSSPPPSKPPSSQDKWNINMFSGSSGSGRGGGRGGFDNQDRDKWMMFGAMGVVTLLASIAYFELRYREISWRDFVNMYLNKGNVEKLEVINKKWVRVKLHPGAAFEGKVIWFAIGSVDSFERNLENAQIEMNVDPPNFVPVIYKTEVEAASLTGILPTLLIIGFLIYMMRRSANMMGGAGRKGGGLFGGVMESTAKLINPTDIGVKFKDVAGCEEAKIEIMEFVNFLKNPQQYIDLGAKIPKGALLTGPPGTGKTLLAKATAGEANVPFITVSGSEFLEMFVGVGPSRVRDMFAMARKHAPCILFIDEIDAVGRKRGGRSFGGHSEQENTLNQLLVEMDGFNTTTNVVVLAATNRVDILDKALLRPGRFDRQIFVPAPDIKGRASIFKVHLGPLKTTLNKENLARKMAALTPGFTGADIANVCNEAALIAARELANDITMKNFEQAIERVVAGMEKKSNVLQPDERKIVAYHEAGHAVAGWFLQHADPLLKVSIIPRGKGLGYAQYLPKEQYLYSKEQLFDRMCMTLGGRVSEEIFFGRITTGAQDDLKKITQSAYAQIVHYGMNAKVGNVSFEMPQPGEMVIDKPYSEKTAELIDSEVRELINSAHKHTTELLTKHKDNIAKVAERLLKQEILSRDDMIELLGPRPFPEKSTYEEFVEGTGSLDEDTTLPEGLKDWNKEKQTTPASDSTTPNTSKN</sequence>
<dbReference type="Gene3D" id="1.10.8.60">
    <property type="match status" value="1"/>
</dbReference>
<keyword evidence="23" id="KW-1185">Reference proteome</keyword>
<reference evidence="22 23" key="1">
    <citation type="submission" date="2023-11" db="EMBL/GenBank/DDBJ databases">
        <authorList>
            <person name="Hedman E."/>
            <person name="Englund M."/>
            <person name="Stromberg M."/>
            <person name="Nyberg Akerstrom W."/>
            <person name="Nylinder S."/>
            <person name="Jareborg N."/>
            <person name="Kallberg Y."/>
            <person name="Kronander E."/>
        </authorList>
    </citation>
    <scope>NUCLEOTIDE SEQUENCE [LARGE SCALE GENOMIC DNA]</scope>
</reference>
<name>A0AAV1LFG8_9NEOP</name>
<keyword evidence="11" id="KW-0862">Zinc</keyword>
<dbReference type="SUPFAM" id="SSF140990">
    <property type="entry name" value="FtsH protease domain-like"/>
    <property type="match status" value="1"/>
</dbReference>
<dbReference type="InterPro" id="IPR003960">
    <property type="entry name" value="ATPase_AAA_CS"/>
</dbReference>
<evidence type="ECO:0000256" key="6">
    <source>
        <dbReference type="ARBA" id="ARBA00022692"/>
    </source>
</evidence>
<dbReference type="InterPro" id="IPR011546">
    <property type="entry name" value="Pept_M41_FtsH_extracell"/>
</dbReference>
<dbReference type="PANTHER" id="PTHR43655:SF2">
    <property type="entry name" value="AFG3 LIKE MATRIX AAA PEPTIDASE SUBUNIT 2, ISOFORM A"/>
    <property type="match status" value="1"/>
</dbReference>
<evidence type="ECO:0000256" key="4">
    <source>
        <dbReference type="ARBA" id="ARBA00010550"/>
    </source>
</evidence>
<dbReference type="FunFam" id="3.40.50.300:FF:000001">
    <property type="entry name" value="ATP-dependent zinc metalloprotease FtsH"/>
    <property type="match status" value="1"/>
</dbReference>
<dbReference type="GO" id="GO:0034982">
    <property type="term" value="P:mitochondrial protein processing"/>
    <property type="evidence" value="ECO:0007669"/>
    <property type="project" value="TreeGrafter"/>
</dbReference>
<feature type="compositionally biased region" description="Gly residues" evidence="19">
    <location>
        <begin position="98"/>
        <end position="108"/>
    </location>
</feature>
<keyword evidence="15" id="KW-0482">Metalloprotease</keyword>
<dbReference type="Pfam" id="PF00004">
    <property type="entry name" value="AAA"/>
    <property type="match status" value="1"/>
</dbReference>
<comment type="subcellular location">
    <subcellularLocation>
        <location evidence="2">Mitochondrion inner membrane</location>
        <topology evidence="2">Multi-pass membrane protein</topology>
    </subcellularLocation>
</comment>
<keyword evidence="12" id="KW-0067">ATP-binding</keyword>
<evidence type="ECO:0000256" key="9">
    <source>
        <dbReference type="ARBA" id="ARBA00022792"/>
    </source>
</evidence>
<keyword evidence="5" id="KW-0645">Protease</keyword>
<dbReference type="InterPro" id="IPR041569">
    <property type="entry name" value="AAA_lid_3"/>
</dbReference>
<evidence type="ECO:0000259" key="21">
    <source>
        <dbReference type="SMART" id="SM00382"/>
    </source>
</evidence>
<feature type="domain" description="AAA+ ATPase" evidence="21">
    <location>
        <begin position="313"/>
        <end position="452"/>
    </location>
</feature>
<dbReference type="GO" id="GO:0005745">
    <property type="term" value="C:m-AAA complex"/>
    <property type="evidence" value="ECO:0007669"/>
    <property type="project" value="UniProtKB-ARBA"/>
</dbReference>
<dbReference type="Gene3D" id="3.40.1690.20">
    <property type="match status" value="1"/>
</dbReference>
<feature type="transmembrane region" description="Helical" evidence="20">
    <location>
        <begin position="117"/>
        <end position="135"/>
    </location>
</feature>
<evidence type="ECO:0000256" key="14">
    <source>
        <dbReference type="ARBA" id="ARBA00022989"/>
    </source>
</evidence>
<evidence type="ECO:0000256" key="19">
    <source>
        <dbReference type="SAM" id="MobiDB-lite"/>
    </source>
</evidence>
<dbReference type="CDD" id="cd19501">
    <property type="entry name" value="RecA-like_FtsH"/>
    <property type="match status" value="1"/>
</dbReference>
<dbReference type="InterPro" id="IPR005936">
    <property type="entry name" value="FtsH"/>
</dbReference>
<dbReference type="Pfam" id="PF01434">
    <property type="entry name" value="Peptidase_M41"/>
    <property type="match status" value="1"/>
</dbReference>
<evidence type="ECO:0000256" key="8">
    <source>
        <dbReference type="ARBA" id="ARBA00022741"/>
    </source>
</evidence>
<dbReference type="Gene3D" id="1.20.58.760">
    <property type="entry name" value="Peptidase M41"/>
    <property type="match status" value="1"/>
</dbReference>
<evidence type="ECO:0000256" key="10">
    <source>
        <dbReference type="ARBA" id="ARBA00022801"/>
    </source>
</evidence>
<evidence type="ECO:0000256" key="5">
    <source>
        <dbReference type="ARBA" id="ARBA00022670"/>
    </source>
</evidence>
<keyword evidence="7" id="KW-0479">Metal-binding</keyword>
<dbReference type="AlphaFoldDB" id="A0AAV1LFG8"/>
<keyword evidence="13" id="KW-0809">Transit peptide</keyword>
<dbReference type="InterPro" id="IPR037219">
    <property type="entry name" value="Peptidase_M41-like"/>
</dbReference>
<dbReference type="NCBIfam" id="TIGR01241">
    <property type="entry name" value="FtsH_fam"/>
    <property type="match status" value="1"/>
</dbReference>
<keyword evidence="16" id="KW-0496">Mitochondrion</keyword>
<evidence type="ECO:0000313" key="22">
    <source>
        <dbReference type="EMBL" id="CAK1593703.1"/>
    </source>
</evidence>
<evidence type="ECO:0000256" key="11">
    <source>
        <dbReference type="ARBA" id="ARBA00022833"/>
    </source>
</evidence>
<organism evidence="22 23">
    <name type="scientific">Parnassius mnemosyne</name>
    <name type="common">clouded apollo</name>
    <dbReference type="NCBI Taxonomy" id="213953"/>
    <lineage>
        <taxon>Eukaryota</taxon>
        <taxon>Metazoa</taxon>
        <taxon>Ecdysozoa</taxon>
        <taxon>Arthropoda</taxon>
        <taxon>Hexapoda</taxon>
        <taxon>Insecta</taxon>
        <taxon>Pterygota</taxon>
        <taxon>Neoptera</taxon>
        <taxon>Endopterygota</taxon>
        <taxon>Lepidoptera</taxon>
        <taxon>Glossata</taxon>
        <taxon>Ditrysia</taxon>
        <taxon>Papilionoidea</taxon>
        <taxon>Papilionidae</taxon>
        <taxon>Parnassiinae</taxon>
        <taxon>Parnassini</taxon>
        <taxon>Parnassius</taxon>
        <taxon>Driopa</taxon>
    </lineage>
</organism>
<dbReference type="SMART" id="SM00382">
    <property type="entry name" value="AAA"/>
    <property type="match status" value="1"/>
</dbReference>
<dbReference type="Proteomes" id="UP001314205">
    <property type="component" value="Unassembled WGS sequence"/>
</dbReference>
<dbReference type="InterPro" id="IPR003959">
    <property type="entry name" value="ATPase_AAA_core"/>
</dbReference>
<comment type="cofactor">
    <cofactor evidence="1">
        <name>Zn(2+)</name>
        <dbReference type="ChEBI" id="CHEBI:29105"/>
    </cofactor>
</comment>
<evidence type="ECO:0000256" key="13">
    <source>
        <dbReference type="ARBA" id="ARBA00022946"/>
    </source>
</evidence>
<evidence type="ECO:0000256" key="3">
    <source>
        <dbReference type="ARBA" id="ARBA00010044"/>
    </source>
</evidence>
<evidence type="ECO:0000256" key="15">
    <source>
        <dbReference type="ARBA" id="ARBA00023049"/>
    </source>
</evidence>
<keyword evidence="10" id="KW-0378">Hydrolase</keyword>
<dbReference type="Pfam" id="PF17862">
    <property type="entry name" value="AAA_lid_3"/>
    <property type="match status" value="1"/>
</dbReference>
<protein>
    <recommendedName>
        <fullName evidence="21">AAA+ ATPase domain-containing protein</fullName>
    </recommendedName>
</protein>
<comment type="catalytic activity">
    <reaction evidence="18">
        <text>ATP + H2O = ADP + phosphate + H(+)</text>
        <dbReference type="Rhea" id="RHEA:13065"/>
        <dbReference type="ChEBI" id="CHEBI:15377"/>
        <dbReference type="ChEBI" id="CHEBI:15378"/>
        <dbReference type="ChEBI" id="CHEBI:30616"/>
        <dbReference type="ChEBI" id="CHEBI:43474"/>
        <dbReference type="ChEBI" id="CHEBI:456216"/>
    </reaction>
    <physiologicalReaction direction="left-to-right" evidence="18">
        <dbReference type="Rhea" id="RHEA:13066"/>
    </physiologicalReaction>
</comment>
<proteinExistence type="inferred from homology"/>
<feature type="region of interest" description="Disordered" evidence="19">
    <location>
        <begin position="724"/>
        <end position="770"/>
    </location>
</feature>
<evidence type="ECO:0000313" key="23">
    <source>
        <dbReference type="Proteomes" id="UP001314205"/>
    </source>
</evidence>
<dbReference type="GO" id="GO:0004176">
    <property type="term" value="F:ATP-dependent peptidase activity"/>
    <property type="evidence" value="ECO:0007669"/>
    <property type="project" value="InterPro"/>
</dbReference>
<dbReference type="Gene3D" id="3.40.50.300">
    <property type="entry name" value="P-loop containing nucleotide triphosphate hydrolases"/>
    <property type="match status" value="1"/>
</dbReference>
<dbReference type="InterPro" id="IPR000642">
    <property type="entry name" value="Peptidase_M41"/>
</dbReference>
<feature type="transmembrane region" description="Helical" evidence="20">
    <location>
        <begin position="222"/>
        <end position="241"/>
    </location>
</feature>
<keyword evidence="14 20" id="KW-1133">Transmembrane helix</keyword>
<feature type="compositionally biased region" description="Polar residues" evidence="19">
    <location>
        <begin position="756"/>
        <end position="770"/>
    </location>
</feature>
<evidence type="ECO:0000256" key="1">
    <source>
        <dbReference type="ARBA" id="ARBA00001947"/>
    </source>
</evidence>
<dbReference type="EMBL" id="CAVLGL010000089">
    <property type="protein sequence ID" value="CAK1593703.1"/>
    <property type="molecule type" value="Genomic_DNA"/>
</dbReference>
<evidence type="ECO:0000256" key="17">
    <source>
        <dbReference type="ARBA" id="ARBA00023136"/>
    </source>
</evidence>
<dbReference type="FunFam" id="1.10.8.60:FF:000019">
    <property type="entry name" value="AFG3-like AAA ATPase 2"/>
    <property type="match status" value="1"/>
</dbReference>
<keyword evidence="6 20" id="KW-0812">Transmembrane</keyword>
<dbReference type="GO" id="GO:0008270">
    <property type="term" value="F:zinc ion binding"/>
    <property type="evidence" value="ECO:0007669"/>
    <property type="project" value="InterPro"/>
</dbReference>
<comment type="caution">
    <text evidence="22">The sequence shown here is derived from an EMBL/GenBank/DDBJ whole genome shotgun (WGS) entry which is preliminary data.</text>
</comment>
<evidence type="ECO:0000256" key="20">
    <source>
        <dbReference type="SAM" id="Phobius"/>
    </source>
</evidence>
<evidence type="ECO:0000256" key="16">
    <source>
        <dbReference type="ARBA" id="ARBA00023128"/>
    </source>
</evidence>
<comment type="similarity">
    <text evidence="3">In the C-terminal section; belongs to the peptidase M41 family.</text>
</comment>
<dbReference type="FunFam" id="1.20.58.760:FF:000003">
    <property type="entry name" value="AFG3-like AAA ATPase 2"/>
    <property type="match status" value="1"/>
</dbReference>
<dbReference type="GO" id="GO:0016887">
    <property type="term" value="F:ATP hydrolysis activity"/>
    <property type="evidence" value="ECO:0007669"/>
    <property type="project" value="InterPro"/>
</dbReference>
<accession>A0AAV1LFG8</accession>
<feature type="region of interest" description="Disordered" evidence="19">
    <location>
        <begin position="51"/>
        <end position="110"/>
    </location>
</feature>
<dbReference type="Pfam" id="PF06480">
    <property type="entry name" value="FtsH_ext"/>
    <property type="match status" value="1"/>
</dbReference>
<evidence type="ECO:0000256" key="12">
    <source>
        <dbReference type="ARBA" id="ARBA00022840"/>
    </source>
</evidence>
<dbReference type="PROSITE" id="PS00674">
    <property type="entry name" value="AAA"/>
    <property type="match status" value="1"/>
</dbReference>
<dbReference type="HAMAP" id="MF_01458">
    <property type="entry name" value="FtsH"/>
    <property type="match status" value="1"/>
</dbReference>